<dbReference type="STRING" id="743966.MYB_01400"/>
<dbReference type="EMBL" id="CP007154">
    <property type="protein sequence ID" value="AHH45289.1"/>
    <property type="molecule type" value="Genomic_DNA"/>
</dbReference>
<dbReference type="AlphaFoldDB" id="W5USU9"/>
<dbReference type="PATRIC" id="fig|743966.3.peg.281"/>
<evidence type="ECO:0000256" key="5">
    <source>
        <dbReference type="ARBA" id="ARBA00048550"/>
    </source>
</evidence>
<dbReference type="Proteomes" id="UP000019229">
    <property type="component" value="Chromosome"/>
</dbReference>
<dbReference type="GO" id="GO:0006206">
    <property type="term" value="P:pyrimidine nucleobase metabolic process"/>
    <property type="evidence" value="ECO:0007669"/>
    <property type="project" value="InterPro"/>
</dbReference>
<dbReference type="InterPro" id="IPR036566">
    <property type="entry name" value="PYNP-like_C_sf"/>
</dbReference>
<protein>
    <submittedName>
        <fullName evidence="8">Pyrimidine-nucleoside phosphorylase</fullName>
    </submittedName>
</protein>
<organism evidence="8 9">
    <name type="scientific">Mesomycoplasma bovoculi M165/69</name>
    <dbReference type="NCBI Taxonomy" id="743966"/>
    <lineage>
        <taxon>Bacteria</taxon>
        <taxon>Bacillati</taxon>
        <taxon>Mycoplasmatota</taxon>
        <taxon>Mycoplasmoidales</taxon>
        <taxon>Metamycoplasmataceae</taxon>
        <taxon>Mesomycoplasma</taxon>
    </lineage>
</organism>
<feature type="domain" description="Pyrimidine nucleoside phosphorylase C-terminal" evidence="7">
    <location>
        <begin position="343"/>
        <end position="417"/>
    </location>
</feature>
<dbReference type="GO" id="GO:0006213">
    <property type="term" value="P:pyrimidine nucleoside metabolic process"/>
    <property type="evidence" value="ECO:0007669"/>
    <property type="project" value="InterPro"/>
</dbReference>
<dbReference type="eggNOG" id="COG0213">
    <property type="taxonomic scope" value="Bacteria"/>
</dbReference>
<comment type="similarity">
    <text evidence="1">Belongs to the thymidine/pyrimidine-nucleoside phosphorylase family.</text>
</comment>
<dbReference type="InterPro" id="IPR000053">
    <property type="entry name" value="Thymidine/pyrmidine_PPase"/>
</dbReference>
<evidence type="ECO:0000256" key="3">
    <source>
        <dbReference type="ARBA" id="ARBA00022676"/>
    </source>
</evidence>
<dbReference type="RefSeq" id="WP_022934783.1">
    <property type="nucleotide sequence ID" value="NZ_CP007154.1"/>
</dbReference>
<dbReference type="InterPro" id="IPR017872">
    <property type="entry name" value="Pyrmidine_PPase_CS"/>
</dbReference>
<dbReference type="InterPro" id="IPR036320">
    <property type="entry name" value="Glycosyl_Trfase_fam3_N_dom_sf"/>
</dbReference>
<evidence type="ECO:0000256" key="6">
    <source>
        <dbReference type="ARBA" id="ARBA00056338"/>
    </source>
</evidence>
<dbReference type="Pfam" id="PF00591">
    <property type="entry name" value="Glycos_transf_3"/>
    <property type="match status" value="1"/>
</dbReference>
<dbReference type="InterPro" id="IPR013102">
    <property type="entry name" value="PYNP_C"/>
</dbReference>
<evidence type="ECO:0000259" key="7">
    <source>
        <dbReference type="SMART" id="SM00941"/>
    </source>
</evidence>
<dbReference type="NCBIfam" id="NF004490">
    <property type="entry name" value="PRK05820.1"/>
    <property type="match status" value="1"/>
</dbReference>
<reference evidence="8 9" key="1">
    <citation type="journal article" date="2014" name="Genome Announc.">
        <title>Complete Genome Sequence of Mycoplasma bovoculi Strain M165/69T (ATCC 29104).</title>
        <authorList>
            <person name="Calcutt M.J."/>
            <person name="Foecking M.F."/>
        </authorList>
    </citation>
    <scope>NUCLEOTIDE SEQUENCE [LARGE SCALE GENOMIC DNA]</scope>
    <source>
        <strain evidence="8">M165/69</strain>
    </source>
</reference>
<dbReference type="SUPFAM" id="SSF52418">
    <property type="entry name" value="Nucleoside phosphorylase/phosphoribosyltransferase catalytic domain"/>
    <property type="match status" value="1"/>
</dbReference>
<dbReference type="SUPFAM" id="SSF47648">
    <property type="entry name" value="Nucleoside phosphorylase/phosphoribosyltransferase N-terminal domain"/>
    <property type="match status" value="1"/>
</dbReference>
<keyword evidence="4" id="KW-0808">Transferase</keyword>
<name>W5USU9_9BACT</name>
<dbReference type="GO" id="GO:0004645">
    <property type="term" value="F:1,4-alpha-oligoglucan phosphorylase activity"/>
    <property type="evidence" value="ECO:0007669"/>
    <property type="project" value="InterPro"/>
</dbReference>
<evidence type="ECO:0000313" key="8">
    <source>
        <dbReference type="EMBL" id="AHH45289.1"/>
    </source>
</evidence>
<gene>
    <name evidence="8" type="primary">pdp</name>
    <name evidence="8" type="ORF">MYB_01400</name>
</gene>
<evidence type="ECO:0000256" key="1">
    <source>
        <dbReference type="ARBA" id="ARBA00006915"/>
    </source>
</evidence>
<dbReference type="FunFam" id="3.40.1030.10:FF:000003">
    <property type="entry name" value="Pyrimidine-nucleoside phosphorylase"/>
    <property type="match status" value="1"/>
</dbReference>
<dbReference type="HOGENOM" id="CLU_025040_0_1_14"/>
<dbReference type="Pfam" id="PF07831">
    <property type="entry name" value="PYNP_C"/>
    <property type="match status" value="1"/>
</dbReference>
<dbReference type="Gene3D" id="1.20.970.10">
    <property type="entry name" value="Transferase, Pyrimidine Nucleoside Phosphorylase, Chain C"/>
    <property type="match status" value="1"/>
</dbReference>
<accession>W5USU9</accession>
<dbReference type="InterPro" id="IPR035902">
    <property type="entry name" value="Nuc_phospho_transferase"/>
</dbReference>
<comment type="catalytic activity">
    <reaction evidence="5">
        <text>thymidine + phosphate = 2-deoxy-alpha-D-ribose 1-phosphate + thymine</text>
        <dbReference type="Rhea" id="RHEA:16037"/>
        <dbReference type="ChEBI" id="CHEBI:17748"/>
        <dbReference type="ChEBI" id="CHEBI:17821"/>
        <dbReference type="ChEBI" id="CHEBI:43474"/>
        <dbReference type="ChEBI" id="CHEBI:57259"/>
        <dbReference type="EC" id="2.4.2.4"/>
    </reaction>
</comment>
<dbReference type="PROSITE" id="PS00647">
    <property type="entry name" value="THYMID_PHOSPHORYLASE"/>
    <property type="match status" value="1"/>
</dbReference>
<dbReference type="GO" id="GO:0009032">
    <property type="term" value="F:thymidine phosphorylase activity"/>
    <property type="evidence" value="ECO:0007669"/>
    <property type="project" value="UniProtKB-EC"/>
</dbReference>
<dbReference type="PIRSF" id="PIRSF000478">
    <property type="entry name" value="TP_PyNP"/>
    <property type="match status" value="1"/>
</dbReference>
<dbReference type="GO" id="GO:0005829">
    <property type="term" value="C:cytosol"/>
    <property type="evidence" value="ECO:0007669"/>
    <property type="project" value="TreeGrafter"/>
</dbReference>
<dbReference type="InterPro" id="IPR017459">
    <property type="entry name" value="Glycosyl_Trfase_fam3_N_dom"/>
</dbReference>
<dbReference type="OrthoDB" id="9763887at2"/>
<dbReference type="PANTHER" id="PTHR10515">
    <property type="entry name" value="THYMIDINE PHOSPHORYLASE"/>
    <property type="match status" value="1"/>
</dbReference>
<evidence type="ECO:0000256" key="4">
    <source>
        <dbReference type="ARBA" id="ARBA00022679"/>
    </source>
</evidence>
<proteinExistence type="inferred from homology"/>
<dbReference type="PANTHER" id="PTHR10515:SF0">
    <property type="entry name" value="THYMIDINE PHOSPHORYLASE"/>
    <property type="match status" value="1"/>
</dbReference>
<dbReference type="InterPro" id="IPR018090">
    <property type="entry name" value="Pyrmidine_PPas_bac/euk"/>
</dbReference>
<dbReference type="InterPro" id="IPR000312">
    <property type="entry name" value="Glycosyl_Trfase_fam3"/>
</dbReference>
<evidence type="ECO:0000256" key="2">
    <source>
        <dbReference type="ARBA" id="ARBA00011738"/>
    </source>
</evidence>
<dbReference type="Gene3D" id="3.90.1170.30">
    <property type="entry name" value="Pyrimidine nucleoside phosphorylase-like, C-terminal domain"/>
    <property type="match status" value="1"/>
</dbReference>
<dbReference type="SMART" id="SM00941">
    <property type="entry name" value="PYNP_C"/>
    <property type="match status" value="1"/>
</dbReference>
<dbReference type="NCBIfam" id="TIGR02644">
    <property type="entry name" value="Y_phosphoryl"/>
    <property type="match status" value="1"/>
</dbReference>
<keyword evidence="9" id="KW-1185">Reference proteome</keyword>
<comment type="subunit">
    <text evidence="2">Homodimer.</text>
</comment>
<keyword evidence="3" id="KW-0328">Glycosyltransferase</keyword>
<dbReference type="Pfam" id="PF02885">
    <property type="entry name" value="Glycos_trans_3N"/>
    <property type="match status" value="1"/>
</dbReference>
<dbReference type="Gene3D" id="3.40.1030.10">
    <property type="entry name" value="Nucleoside phosphorylase/phosphoribosyltransferase catalytic domain"/>
    <property type="match status" value="1"/>
</dbReference>
<sequence>MNIIDLIEKKVAKQELSKEEIYFVVNGFVSGKIKDYQMASFLMATRIQDFTDQETFYLTEAFIDSGATVNLDHINKIKLDKHSTGGVGDKISMIILPILSALDIVIPKISGRGLQHTGGTVDKLESVNNLNCEIDENTFKKQVEETGIAIIAQSSKIVPADQKIYALRDVTATVSSVPLIAASIMSKKLVTGADYILIDVKCGNGAFMQTLEQAQLLSEKLVAIGNHFGKKTFAQITNMSSPLGKMVGNKNEVLEAISIHQGKGPKLLTEFAFDLVALVLKMTKGIEKEEALKMIAEVIETRKSLNKFYQLLEAQGGDISPIKSDSFWNPKYKYEHKAEKDGFIKWKSAMNFGKISVFLGAGRLTKEDKIDSEAGIELKFENSESVKAGETIFVLYSSNPIDVNKFNDLIKDAYSIEESAFEHKMFLDLIS</sequence>
<comment type="function">
    <text evidence="6">The enzymes which catalyze the reversible phosphorolysis of pyrimidine nucleosides are involved in the degradation of these compounds and in their utilization as carbon and energy sources, or in the rescue of pyrimidine bases for nucleotide synthesis.</text>
</comment>
<dbReference type="KEGG" id="mbc:MYB_01400"/>
<evidence type="ECO:0000313" key="9">
    <source>
        <dbReference type="Proteomes" id="UP000019229"/>
    </source>
</evidence>
<dbReference type="SUPFAM" id="SSF54680">
    <property type="entry name" value="Pyrimidine nucleoside phosphorylase C-terminal domain"/>
    <property type="match status" value="1"/>
</dbReference>